<evidence type="ECO:0000256" key="8">
    <source>
        <dbReference type="ARBA" id="ARBA00022679"/>
    </source>
</evidence>
<dbReference type="InterPro" id="IPR016195">
    <property type="entry name" value="Pol/histidinol_Pase-like"/>
</dbReference>
<evidence type="ECO:0000256" key="13">
    <source>
        <dbReference type="ARBA" id="ARBA00022932"/>
    </source>
</evidence>
<evidence type="ECO:0000256" key="21">
    <source>
        <dbReference type="ARBA" id="ARBA00049244"/>
    </source>
</evidence>
<evidence type="ECO:0000256" key="12">
    <source>
        <dbReference type="ARBA" id="ARBA00022843"/>
    </source>
</evidence>
<feature type="domain" description="Helix-hairpin-helix DNA-binding motif class 1" evidence="22">
    <location>
        <begin position="51"/>
        <end position="70"/>
    </location>
</feature>
<evidence type="ECO:0000259" key="22">
    <source>
        <dbReference type="SMART" id="SM00278"/>
    </source>
</evidence>
<dbReference type="InterPro" id="IPR037160">
    <property type="entry name" value="DNA_Pol_thumb_sf"/>
</dbReference>
<comment type="catalytic activity">
    <reaction evidence="18">
        <text>2'-deoxyribonucleotide-(2'-deoxyribose 5'-phosphate)-2'-deoxyribonucleotide-DNA = a 3'-end 2'-deoxyribonucleotide-(2,3-dehydro-2,3-deoxyribose 5'-phosphate)-DNA + a 5'-end 5'-phospho-2'-deoxyribonucleoside-DNA + H(+)</text>
        <dbReference type="Rhea" id="RHEA:66592"/>
        <dbReference type="Rhea" id="RHEA-COMP:13180"/>
        <dbReference type="Rhea" id="RHEA-COMP:16897"/>
        <dbReference type="Rhea" id="RHEA-COMP:17067"/>
        <dbReference type="ChEBI" id="CHEBI:15378"/>
        <dbReference type="ChEBI" id="CHEBI:136412"/>
        <dbReference type="ChEBI" id="CHEBI:157695"/>
        <dbReference type="ChEBI" id="CHEBI:167181"/>
        <dbReference type="EC" id="4.2.99.18"/>
    </reaction>
</comment>
<dbReference type="InterPro" id="IPR027421">
    <property type="entry name" value="DNA_pol_lamdba_lyase_dom_sf"/>
</dbReference>
<evidence type="ECO:0000256" key="16">
    <source>
        <dbReference type="ARBA" id="ARBA00035717"/>
    </source>
</evidence>
<dbReference type="CDD" id="cd00141">
    <property type="entry name" value="NT_POLXc"/>
    <property type="match status" value="1"/>
</dbReference>
<dbReference type="PANTHER" id="PTHR36928:SF1">
    <property type="entry name" value="PHOSPHATASE YCDX-RELATED"/>
    <property type="match status" value="1"/>
</dbReference>
<name>A0A7X1B545_9BACT</name>
<comment type="catalytic activity">
    <reaction evidence="21">
        <text>DNA(n) + a 2'-deoxyribonucleoside 5'-triphosphate = DNA(n+1) + diphosphate</text>
        <dbReference type="Rhea" id="RHEA:22508"/>
        <dbReference type="Rhea" id="RHEA-COMP:17339"/>
        <dbReference type="Rhea" id="RHEA-COMP:17340"/>
        <dbReference type="ChEBI" id="CHEBI:33019"/>
        <dbReference type="ChEBI" id="CHEBI:61560"/>
        <dbReference type="ChEBI" id="CHEBI:173112"/>
        <dbReference type="EC" id="2.7.7.7"/>
    </reaction>
</comment>
<evidence type="ECO:0000256" key="17">
    <source>
        <dbReference type="ARBA" id="ARBA00035726"/>
    </source>
</evidence>
<dbReference type="RefSeq" id="WP_185659583.1">
    <property type="nucleotide sequence ID" value="NZ_CAWPOO010000006.1"/>
</dbReference>
<dbReference type="Pfam" id="PF14791">
    <property type="entry name" value="DNA_pol_B_thumb"/>
    <property type="match status" value="1"/>
</dbReference>
<dbReference type="EC" id="4.2.99.18" evidence="4"/>
<dbReference type="InterPro" id="IPR050243">
    <property type="entry name" value="PHP_phosphatase"/>
</dbReference>
<dbReference type="InterPro" id="IPR002008">
    <property type="entry name" value="DNA_pol_X_beta-like"/>
</dbReference>
<dbReference type="GO" id="GO:0008270">
    <property type="term" value="F:zinc ion binding"/>
    <property type="evidence" value="ECO:0007669"/>
    <property type="project" value="TreeGrafter"/>
</dbReference>
<evidence type="ECO:0000256" key="11">
    <source>
        <dbReference type="ARBA" id="ARBA00022763"/>
    </source>
</evidence>
<dbReference type="Proteomes" id="UP000526501">
    <property type="component" value="Unassembled WGS sequence"/>
</dbReference>
<dbReference type="Pfam" id="PF14520">
    <property type="entry name" value="HHH_5"/>
    <property type="match status" value="1"/>
</dbReference>
<sequence>MDKSEIADILNEIAVLLEIKGENPFKIRAYQNGARKLESLDEDLAELVEQDKLKEVAGFGDALVQKISELFETGRLEFYDKLKASVEPGLIEMLEIPGLGAKKIKAMHKELEISSIDELKSACEDGRVAALKGFGKKTAEKIVQGIANREAYGKRHLWWDAFEVAKPILDGLQKLPEVVKASHAGSLRRKRETVGDLDFIVGSDQPKPIMDWFVAQEGVKEVTARGETKSSVRFESGLQADLRVVPPGQFAFALHHFTGSKDHNVSMRQRALSQGYSLSEWGLKPVDEEDFSKGKKAENEEELFAALGLNFIPPELREGLGELDLAEKGKLPELLKPSDLKGVFHNHTTASDGRNSLEEMTAAAEAKGWEYWGVADHSKASFQANGLDSDRVMGLIDAVEEINKSGKFSTHVFSGIECDILGDGALDLDEETLMALDYVVASVHISMTQLEDEMTKRLIRAIENPATTMLGHLTGRILLKREGYKLNVSKVVDAAIANGVIIELNANPRRLDMDWRFWRQASEKGLLTSINPDAHRVEHFEFVEAGVNSARKGWLQASSVFNTLSLAEVRAAFAKRRPNLERLSF</sequence>
<evidence type="ECO:0000256" key="10">
    <source>
        <dbReference type="ARBA" id="ARBA00022705"/>
    </source>
</evidence>
<dbReference type="SUPFAM" id="SSF158702">
    <property type="entry name" value="Sec63 N-terminal domain-like"/>
    <property type="match status" value="1"/>
</dbReference>
<evidence type="ECO:0000256" key="5">
    <source>
        <dbReference type="ARBA" id="ARBA00020020"/>
    </source>
</evidence>
<evidence type="ECO:0000256" key="2">
    <source>
        <dbReference type="ARBA" id="ARBA00004496"/>
    </source>
</evidence>
<evidence type="ECO:0000256" key="18">
    <source>
        <dbReference type="ARBA" id="ARBA00044632"/>
    </source>
</evidence>
<dbReference type="GO" id="GO:0003677">
    <property type="term" value="F:DNA binding"/>
    <property type="evidence" value="ECO:0007669"/>
    <property type="project" value="InterPro"/>
</dbReference>
<dbReference type="SMART" id="SM00483">
    <property type="entry name" value="POLXc"/>
    <property type="match status" value="1"/>
</dbReference>
<dbReference type="InterPro" id="IPR043519">
    <property type="entry name" value="NT_sf"/>
</dbReference>
<comment type="caution">
    <text evidence="25">The sequence shown here is derived from an EMBL/GenBank/DDBJ whole genome shotgun (WGS) entry which is preliminary data.</text>
</comment>
<dbReference type="GO" id="GO:0005829">
    <property type="term" value="C:cytosol"/>
    <property type="evidence" value="ECO:0007669"/>
    <property type="project" value="TreeGrafter"/>
</dbReference>
<gene>
    <name evidence="25" type="primary">polX</name>
    <name evidence="25" type="ORF">H5P27_06640</name>
</gene>
<evidence type="ECO:0000256" key="1">
    <source>
        <dbReference type="ARBA" id="ARBA00001946"/>
    </source>
</evidence>
<evidence type="ECO:0000256" key="19">
    <source>
        <dbReference type="ARBA" id="ARBA00044678"/>
    </source>
</evidence>
<dbReference type="InterPro" id="IPR004013">
    <property type="entry name" value="PHP_dom"/>
</dbReference>
<keyword evidence="26" id="KW-1185">Reference proteome</keyword>
<feature type="domain" description="DNA-directed DNA polymerase X" evidence="24">
    <location>
        <begin position="1"/>
        <end position="318"/>
    </location>
</feature>
<evidence type="ECO:0000256" key="20">
    <source>
        <dbReference type="ARBA" id="ARBA00045548"/>
    </source>
</evidence>
<dbReference type="GO" id="GO:0006281">
    <property type="term" value="P:DNA repair"/>
    <property type="evidence" value="ECO:0007669"/>
    <property type="project" value="UniProtKB-KW"/>
</dbReference>
<dbReference type="Pfam" id="PF02811">
    <property type="entry name" value="PHP"/>
    <property type="match status" value="1"/>
</dbReference>
<keyword evidence="6" id="KW-0488">Methylation</keyword>
<keyword evidence="25" id="KW-0269">Exonuclease</keyword>
<dbReference type="InterPro" id="IPR010996">
    <property type="entry name" value="HHH_MUS81"/>
</dbReference>
<dbReference type="InterPro" id="IPR002054">
    <property type="entry name" value="DNA-dir_DNA_pol_X"/>
</dbReference>
<dbReference type="AlphaFoldDB" id="A0A7X1B545"/>
<feature type="domain" description="Helix-hairpin-helix DNA-binding motif class 1" evidence="22">
    <location>
        <begin position="91"/>
        <end position="110"/>
    </location>
</feature>
<keyword evidence="8" id="KW-0808">Transferase</keyword>
<keyword evidence="7" id="KW-0237">DNA synthesis</keyword>
<dbReference type="EMBL" id="JACHVC010000006">
    <property type="protein sequence ID" value="MBC2605717.1"/>
    <property type="molecule type" value="Genomic_DNA"/>
</dbReference>
<evidence type="ECO:0000256" key="14">
    <source>
        <dbReference type="ARBA" id="ARBA00023053"/>
    </source>
</evidence>
<comment type="cofactor">
    <cofactor evidence="1">
        <name>Mg(2+)</name>
        <dbReference type="ChEBI" id="CHEBI:18420"/>
    </cofactor>
</comment>
<dbReference type="Gene3D" id="1.10.150.110">
    <property type="entry name" value="DNA polymerase beta, N-terminal domain-like"/>
    <property type="match status" value="1"/>
</dbReference>
<dbReference type="GO" id="GO:0004527">
    <property type="term" value="F:exonuclease activity"/>
    <property type="evidence" value="ECO:0007669"/>
    <property type="project" value="UniProtKB-KW"/>
</dbReference>
<dbReference type="InterPro" id="IPR047967">
    <property type="entry name" value="PolX_PHP"/>
</dbReference>
<comment type="function">
    <text evidence="20">Repair polymerase that plays a key role in base-excision repair. During this process, the damaged base is excised by specific DNA glycosylases, the DNA backbone is nicked at the abasic site by an apurinic/apyrimidic (AP) endonuclease, and POLB removes 5'-deoxyribose-phosphate from the preincised AP site acting as a 5'-deoxyribose-phosphate lyase (5'-dRP lyase); through its DNA polymerase activity, it adds one nucleotide to the 3' end of the arising single-nucleotide gap. Conducts 'gap-filling' DNA synthesis in a stepwise distributive fashion rather than in a processive fashion as for other DNA polymerases. It is also able to cleave sugar-phosphate bonds 3' to an intact AP site, acting as an AP lyase.</text>
</comment>
<comment type="catalytic activity">
    <reaction evidence="19">
        <text>a 5'-end 2'-deoxyribose-2'-deoxyribonucleotide-DNA = (2E,4S)-4-hydroxypenten-2-al-5-phosphate + a 5'-end 5'-phospho-2'-deoxyribonucleoside-DNA + H(+)</text>
        <dbReference type="Rhea" id="RHEA:76255"/>
        <dbReference type="Rhea" id="RHEA-COMP:13180"/>
        <dbReference type="Rhea" id="RHEA-COMP:18657"/>
        <dbReference type="ChEBI" id="CHEBI:15378"/>
        <dbReference type="ChEBI" id="CHEBI:136412"/>
        <dbReference type="ChEBI" id="CHEBI:195194"/>
        <dbReference type="ChEBI" id="CHEBI:195195"/>
    </reaction>
</comment>
<dbReference type="GO" id="GO:0042578">
    <property type="term" value="F:phosphoric ester hydrolase activity"/>
    <property type="evidence" value="ECO:0007669"/>
    <property type="project" value="TreeGrafter"/>
</dbReference>
<keyword evidence="25" id="KW-0540">Nuclease</keyword>
<keyword evidence="14" id="KW-0915">Sodium</keyword>
<dbReference type="InterPro" id="IPR029398">
    <property type="entry name" value="PolB_thumb"/>
</dbReference>
<dbReference type="InterPro" id="IPR022311">
    <property type="entry name" value="PolX-like"/>
</dbReference>
<dbReference type="GO" id="GO:0140078">
    <property type="term" value="F:class I DNA-(apurinic or apyrimidinic site) endonuclease activity"/>
    <property type="evidence" value="ECO:0007669"/>
    <property type="project" value="UniProtKB-EC"/>
</dbReference>
<evidence type="ECO:0000256" key="4">
    <source>
        <dbReference type="ARBA" id="ARBA00012720"/>
    </source>
</evidence>
<dbReference type="SMART" id="SM00278">
    <property type="entry name" value="HhH1"/>
    <property type="match status" value="3"/>
</dbReference>
<dbReference type="Gene3D" id="1.10.150.20">
    <property type="entry name" value="5' to 3' exonuclease, C-terminal subdomain"/>
    <property type="match status" value="1"/>
</dbReference>
<dbReference type="PANTHER" id="PTHR36928">
    <property type="entry name" value="PHOSPHATASE YCDX-RELATED"/>
    <property type="match status" value="1"/>
</dbReference>
<dbReference type="SMART" id="SM00481">
    <property type="entry name" value="POLIIIAc"/>
    <property type="match status" value="1"/>
</dbReference>
<evidence type="ECO:0000256" key="7">
    <source>
        <dbReference type="ARBA" id="ARBA00022634"/>
    </source>
</evidence>
<dbReference type="SUPFAM" id="SSF89550">
    <property type="entry name" value="PHP domain-like"/>
    <property type="match status" value="1"/>
</dbReference>
<keyword evidence="9" id="KW-0548">Nucleotidyltransferase</keyword>
<comment type="subcellular location">
    <subcellularLocation>
        <location evidence="2">Cytoplasm</location>
    </subcellularLocation>
</comment>
<keyword evidence="15" id="KW-0234">DNA repair</keyword>
<dbReference type="InterPro" id="IPR003583">
    <property type="entry name" value="Hlx-hairpin-Hlx_DNA-bd_motif"/>
</dbReference>
<feature type="domain" description="Polymerase/histidinol phosphatase N-terminal" evidence="23">
    <location>
        <begin position="342"/>
        <end position="422"/>
    </location>
</feature>
<reference evidence="25 26" key="1">
    <citation type="submission" date="2020-07" db="EMBL/GenBank/DDBJ databases">
        <authorList>
            <person name="Feng X."/>
        </authorList>
    </citation>
    <scope>NUCLEOTIDE SEQUENCE [LARGE SCALE GENOMIC DNA]</scope>
    <source>
        <strain evidence="25 26">JCM23202</strain>
    </source>
</reference>
<evidence type="ECO:0000256" key="15">
    <source>
        <dbReference type="ARBA" id="ARBA00023204"/>
    </source>
</evidence>
<dbReference type="Gene3D" id="3.20.20.140">
    <property type="entry name" value="Metal-dependent hydrolases"/>
    <property type="match status" value="1"/>
</dbReference>
<dbReference type="CDD" id="cd07436">
    <property type="entry name" value="PHP_PolX"/>
    <property type="match status" value="1"/>
</dbReference>
<protein>
    <recommendedName>
        <fullName evidence="5">DNA polymerase beta</fullName>
        <ecNumber evidence="3">2.7.7.7</ecNumber>
        <ecNumber evidence="4">4.2.99.18</ecNumber>
    </recommendedName>
    <alternativeName>
        <fullName evidence="16">5'-deoxyribose-phosphate lyase</fullName>
    </alternativeName>
    <alternativeName>
        <fullName evidence="17">AP lyase</fullName>
    </alternativeName>
</protein>
<organism evidence="25 26">
    <name type="scientific">Pelagicoccus albus</name>
    <dbReference type="NCBI Taxonomy" id="415222"/>
    <lineage>
        <taxon>Bacteria</taxon>
        <taxon>Pseudomonadati</taxon>
        <taxon>Verrucomicrobiota</taxon>
        <taxon>Opitutia</taxon>
        <taxon>Puniceicoccales</taxon>
        <taxon>Pelagicoccaceae</taxon>
        <taxon>Pelagicoccus</taxon>
    </lineage>
</organism>
<dbReference type="EC" id="2.7.7.7" evidence="3"/>
<dbReference type="Gene3D" id="3.30.460.10">
    <property type="entry name" value="Beta Polymerase, domain 2"/>
    <property type="match status" value="1"/>
</dbReference>
<dbReference type="PRINTS" id="PR00870">
    <property type="entry name" value="DNAPOLXBETA"/>
</dbReference>
<keyword evidence="10" id="KW-0235">DNA replication</keyword>
<evidence type="ECO:0000259" key="23">
    <source>
        <dbReference type="SMART" id="SM00481"/>
    </source>
</evidence>
<evidence type="ECO:0000256" key="3">
    <source>
        <dbReference type="ARBA" id="ARBA00012417"/>
    </source>
</evidence>
<dbReference type="Pfam" id="PF14716">
    <property type="entry name" value="HHH_8"/>
    <property type="match status" value="1"/>
</dbReference>
<proteinExistence type="predicted"/>
<dbReference type="InterPro" id="IPR003141">
    <property type="entry name" value="Pol/His_phosphatase_N"/>
</dbReference>
<keyword evidence="11" id="KW-0227">DNA damage</keyword>
<dbReference type="NCBIfam" id="NF006375">
    <property type="entry name" value="PRK08609.1"/>
    <property type="match status" value="1"/>
</dbReference>
<evidence type="ECO:0000313" key="26">
    <source>
        <dbReference type="Proteomes" id="UP000526501"/>
    </source>
</evidence>
<dbReference type="SUPFAM" id="SSF47802">
    <property type="entry name" value="DNA polymerase beta, N-terminal domain-like"/>
    <property type="match status" value="1"/>
</dbReference>
<dbReference type="Gene3D" id="3.30.210.10">
    <property type="entry name" value="DNA polymerase, thumb domain"/>
    <property type="match status" value="1"/>
</dbReference>
<keyword evidence="12" id="KW-0832">Ubl conjugation</keyword>
<evidence type="ECO:0000313" key="25">
    <source>
        <dbReference type="EMBL" id="MBC2605717.1"/>
    </source>
</evidence>
<dbReference type="GO" id="GO:0003887">
    <property type="term" value="F:DNA-directed DNA polymerase activity"/>
    <property type="evidence" value="ECO:0007669"/>
    <property type="project" value="UniProtKB-KW"/>
</dbReference>
<dbReference type="PIRSF" id="PIRSF005047">
    <property type="entry name" value="UCP005047_YshC"/>
    <property type="match status" value="1"/>
</dbReference>
<accession>A0A7X1B545</accession>
<dbReference type="SUPFAM" id="SSF81301">
    <property type="entry name" value="Nucleotidyltransferase"/>
    <property type="match status" value="1"/>
</dbReference>
<evidence type="ECO:0000256" key="6">
    <source>
        <dbReference type="ARBA" id="ARBA00022481"/>
    </source>
</evidence>
<evidence type="ECO:0000259" key="24">
    <source>
        <dbReference type="SMART" id="SM00483"/>
    </source>
</evidence>
<keyword evidence="25" id="KW-0378">Hydrolase</keyword>
<feature type="domain" description="Helix-hairpin-helix DNA-binding motif class 1" evidence="22">
    <location>
        <begin position="126"/>
        <end position="145"/>
    </location>
</feature>
<keyword evidence="13" id="KW-0239">DNA-directed DNA polymerase</keyword>
<evidence type="ECO:0000256" key="9">
    <source>
        <dbReference type="ARBA" id="ARBA00022695"/>
    </source>
</evidence>